<dbReference type="OrthoDB" id="2146857at2"/>
<name>A0A1L8MNZ5_9STRE</name>
<evidence type="ECO:0000259" key="1">
    <source>
        <dbReference type="Pfam" id="PF12724"/>
    </source>
</evidence>
<sequence length="181" mass="20504">MGKSLIIYGSEYGSSEKYAKALAEKLGIDAVSYRQFKAVEPLQTLIYIGSLYAGGVKGMAPTLKKIPQDSYQNLLIATVGLSDPQNKTNTDKIKEHIEQQLPKIQVVPENVFHLRGSIDYSKLKFIHRLLMGMLNKKVKKEDPENLDSESKQLLETYNKKVDFIDIQTLEPLITRYQQLNA</sequence>
<feature type="domain" description="Flavodoxin" evidence="1">
    <location>
        <begin position="5"/>
        <end position="141"/>
    </location>
</feature>
<gene>
    <name evidence="2" type="ORF">A9Q68_02705</name>
</gene>
<dbReference type="STRING" id="1856638.A9Q68_02705"/>
<dbReference type="InterPro" id="IPR026816">
    <property type="entry name" value="Flavodoxin_dom"/>
</dbReference>
<dbReference type="AlphaFoldDB" id="A0A1L8MNZ5"/>
<dbReference type="RefSeq" id="WP_071793128.1">
    <property type="nucleotide sequence ID" value="NZ_LZDD01000001.1"/>
</dbReference>
<accession>A0A1L8MNZ5</accession>
<dbReference type="EMBL" id="LZDD01000001">
    <property type="protein sequence ID" value="OJF72472.1"/>
    <property type="molecule type" value="Genomic_DNA"/>
</dbReference>
<dbReference type="GO" id="GO:0070819">
    <property type="term" value="F:menaquinone-dependent protoporphyrinogen oxidase activity"/>
    <property type="evidence" value="ECO:0007669"/>
    <property type="project" value="TreeGrafter"/>
</dbReference>
<dbReference type="Gene3D" id="3.40.50.360">
    <property type="match status" value="1"/>
</dbReference>
<keyword evidence="3" id="KW-1185">Reference proteome</keyword>
<dbReference type="GO" id="GO:0006783">
    <property type="term" value="P:heme biosynthetic process"/>
    <property type="evidence" value="ECO:0007669"/>
    <property type="project" value="TreeGrafter"/>
</dbReference>
<dbReference type="PANTHER" id="PTHR38030:SF2">
    <property type="entry name" value="PROTOPORPHYRINOGEN IX DEHYDROGENASE [QUINONE]"/>
    <property type="match status" value="1"/>
</dbReference>
<evidence type="ECO:0000313" key="2">
    <source>
        <dbReference type="EMBL" id="OJF72472.1"/>
    </source>
</evidence>
<dbReference type="PANTHER" id="PTHR38030">
    <property type="entry name" value="PROTOPORPHYRINOGEN IX DEHYDROGENASE [MENAQUINONE]"/>
    <property type="match status" value="1"/>
</dbReference>
<dbReference type="Proteomes" id="UP000182015">
    <property type="component" value="Unassembled WGS sequence"/>
</dbReference>
<protein>
    <recommendedName>
        <fullName evidence="1">Flavodoxin domain-containing protein</fullName>
    </recommendedName>
</protein>
<organism evidence="2 3">
    <name type="scientific">Streptococcus bovimastitidis</name>
    <dbReference type="NCBI Taxonomy" id="1856638"/>
    <lineage>
        <taxon>Bacteria</taxon>
        <taxon>Bacillati</taxon>
        <taxon>Bacillota</taxon>
        <taxon>Bacilli</taxon>
        <taxon>Lactobacillales</taxon>
        <taxon>Streptococcaceae</taxon>
        <taxon>Streptococcus</taxon>
    </lineage>
</organism>
<proteinExistence type="predicted"/>
<dbReference type="InterPro" id="IPR052200">
    <property type="entry name" value="Protoporphyrinogen_IX_DH"/>
</dbReference>
<comment type="caution">
    <text evidence="2">The sequence shown here is derived from an EMBL/GenBank/DDBJ whole genome shotgun (WGS) entry which is preliminary data.</text>
</comment>
<dbReference type="Pfam" id="PF12724">
    <property type="entry name" value="Flavodoxin_5"/>
    <property type="match status" value="1"/>
</dbReference>
<dbReference type="GO" id="GO:0010181">
    <property type="term" value="F:FMN binding"/>
    <property type="evidence" value="ECO:0007669"/>
    <property type="project" value="TreeGrafter"/>
</dbReference>
<evidence type="ECO:0000313" key="3">
    <source>
        <dbReference type="Proteomes" id="UP000182015"/>
    </source>
</evidence>
<reference evidence="3" key="1">
    <citation type="submission" date="2016-06" db="EMBL/GenBank/DDBJ databases">
        <authorList>
            <person name="de Vries S.P.W."/>
            <person name="Hadjirin N.F."/>
            <person name="Lay E.M."/>
            <person name="Zadoks R.N."/>
            <person name="Peacock S.J."/>
            <person name="Parkhill J."/>
            <person name="Grant A.J."/>
            <person name="Mcdougall S."/>
            <person name="Holmes M.A."/>
        </authorList>
    </citation>
    <scope>NUCLEOTIDE SEQUENCE [LARGE SCALE GENOMIC DNA]</scope>
    <source>
        <strain evidence="3">NZ1587</strain>
    </source>
</reference>
<dbReference type="InterPro" id="IPR029039">
    <property type="entry name" value="Flavoprotein-like_sf"/>
</dbReference>
<dbReference type="SUPFAM" id="SSF52218">
    <property type="entry name" value="Flavoproteins"/>
    <property type="match status" value="1"/>
</dbReference>